<dbReference type="GeneID" id="130508667"/>
<dbReference type="Proteomes" id="UP000504610">
    <property type="component" value="Chromosome 2"/>
</dbReference>
<evidence type="ECO:0000313" key="2">
    <source>
        <dbReference type="Proteomes" id="UP000504610"/>
    </source>
</evidence>
<reference evidence="2" key="1">
    <citation type="journal article" date="2019" name="Database">
        <title>The radish genome database (RadishGD): an integrated information resource for radish genomics.</title>
        <authorList>
            <person name="Yu H.J."/>
            <person name="Baek S."/>
            <person name="Lee Y.J."/>
            <person name="Cho A."/>
            <person name="Mun J.H."/>
        </authorList>
    </citation>
    <scope>NUCLEOTIDE SEQUENCE [LARGE SCALE GENOMIC DNA]</scope>
    <source>
        <strain evidence="2">cv. WK10039</strain>
    </source>
</reference>
<dbReference type="Pfam" id="PF13966">
    <property type="entry name" value="zf-RVT"/>
    <property type="match status" value="1"/>
</dbReference>
<dbReference type="InterPro" id="IPR026960">
    <property type="entry name" value="RVT-Znf"/>
</dbReference>
<dbReference type="RefSeq" id="XP_056860262.1">
    <property type="nucleotide sequence ID" value="XM_057004282.1"/>
</dbReference>
<reference evidence="3" key="2">
    <citation type="submission" date="2025-08" db="UniProtKB">
        <authorList>
            <consortium name="RefSeq"/>
        </authorList>
    </citation>
    <scope>IDENTIFICATION</scope>
    <source>
        <tissue evidence="3">Leaf</tissue>
    </source>
</reference>
<name>A0A9W3D8W0_RAPSA</name>
<evidence type="ECO:0000259" key="1">
    <source>
        <dbReference type="Pfam" id="PF13966"/>
    </source>
</evidence>
<evidence type="ECO:0000313" key="3">
    <source>
        <dbReference type="RefSeq" id="XP_056860262.1"/>
    </source>
</evidence>
<sequence>MTVRNGETCYFWSSNWSPFGSISKHLRGESSHNTGIPRTATLAELWELSDWNLPPARSDAQVRVQSFLSTLQITNEPDKFEWMPGGNKSKVYSTKTVYNLLRDHHEQVSWSKEVWISMGIPRHKFLPWLFVLDRCPTKNRMVEWGIDIDPVCILCNSGIESKDHLYYSCPYSWEVWNSVANRSGFTSPTAWSDVLTR</sequence>
<organism evidence="2 3">
    <name type="scientific">Raphanus sativus</name>
    <name type="common">Radish</name>
    <name type="synonym">Raphanus raphanistrum var. sativus</name>
    <dbReference type="NCBI Taxonomy" id="3726"/>
    <lineage>
        <taxon>Eukaryota</taxon>
        <taxon>Viridiplantae</taxon>
        <taxon>Streptophyta</taxon>
        <taxon>Embryophyta</taxon>
        <taxon>Tracheophyta</taxon>
        <taxon>Spermatophyta</taxon>
        <taxon>Magnoliopsida</taxon>
        <taxon>eudicotyledons</taxon>
        <taxon>Gunneridae</taxon>
        <taxon>Pentapetalae</taxon>
        <taxon>rosids</taxon>
        <taxon>malvids</taxon>
        <taxon>Brassicales</taxon>
        <taxon>Brassicaceae</taxon>
        <taxon>Brassiceae</taxon>
        <taxon>Raphanus</taxon>
    </lineage>
</organism>
<dbReference type="OrthoDB" id="1107057at2759"/>
<feature type="domain" description="Reverse transcriptase zinc-binding" evidence="1">
    <location>
        <begin position="92"/>
        <end position="176"/>
    </location>
</feature>
<protein>
    <submittedName>
        <fullName evidence="3">Uncharacterized protein LOC130508667</fullName>
    </submittedName>
</protein>
<dbReference type="AlphaFoldDB" id="A0A9W3D8W0"/>
<gene>
    <name evidence="3" type="primary">LOC130508667</name>
</gene>
<dbReference type="KEGG" id="rsz:130508667"/>
<proteinExistence type="predicted"/>
<accession>A0A9W3D8W0</accession>
<keyword evidence="2" id="KW-1185">Reference proteome</keyword>